<evidence type="ECO:0000256" key="1">
    <source>
        <dbReference type="ARBA" id="ARBA00006484"/>
    </source>
</evidence>
<dbReference type="Gene3D" id="3.40.50.720">
    <property type="entry name" value="NAD(P)-binding Rossmann-like Domain"/>
    <property type="match status" value="1"/>
</dbReference>
<dbReference type="SUPFAM" id="SSF51735">
    <property type="entry name" value="NAD(P)-binding Rossmann-fold domains"/>
    <property type="match status" value="1"/>
</dbReference>
<dbReference type="Pfam" id="PF13561">
    <property type="entry name" value="adh_short_C2"/>
    <property type="match status" value="1"/>
</dbReference>
<dbReference type="PANTHER" id="PTHR43639">
    <property type="entry name" value="OXIDOREDUCTASE, SHORT-CHAIN DEHYDROGENASE/REDUCTASE FAMILY (AFU_ORTHOLOGUE AFUA_5G02870)"/>
    <property type="match status" value="1"/>
</dbReference>
<dbReference type="EMBL" id="BAAAMN010000014">
    <property type="protein sequence ID" value="GAA2030897.1"/>
    <property type="molecule type" value="Genomic_DNA"/>
</dbReference>
<evidence type="ECO:0000313" key="4">
    <source>
        <dbReference type="Proteomes" id="UP001501461"/>
    </source>
</evidence>
<keyword evidence="2" id="KW-0560">Oxidoreductase</keyword>
<comment type="caution">
    <text evidence="3">The sequence shown here is derived from an EMBL/GenBank/DDBJ whole genome shotgun (WGS) entry which is preliminary data.</text>
</comment>
<evidence type="ECO:0000256" key="2">
    <source>
        <dbReference type="ARBA" id="ARBA00023002"/>
    </source>
</evidence>
<dbReference type="InterPro" id="IPR036291">
    <property type="entry name" value="NAD(P)-bd_dom_sf"/>
</dbReference>
<dbReference type="PRINTS" id="PR00080">
    <property type="entry name" value="SDRFAMILY"/>
</dbReference>
<name>A0ABN2UE94_9MICC</name>
<dbReference type="RefSeq" id="WP_343956404.1">
    <property type="nucleotide sequence ID" value="NZ_BAAAMN010000014.1"/>
</dbReference>
<protein>
    <submittedName>
        <fullName evidence="3">SDR family oxidoreductase</fullName>
    </submittedName>
</protein>
<dbReference type="CDD" id="cd05233">
    <property type="entry name" value="SDR_c"/>
    <property type="match status" value="1"/>
</dbReference>
<comment type="similarity">
    <text evidence="1">Belongs to the short-chain dehydrogenases/reductases (SDR) family.</text>
</comment>
<dbReference type="InterPro" id="IPR002347">
    <property type="entry name" value="SDR_fam"/>
</dbReference>
<gene>
    <name evidence="3" type="ORF">GCM10009720_08940</name>
</gene>
<keyword evidence="4" id="KW-1185">Reference proteome</keyword>
<evidence type="ECO:0000313" key="3">
    <source>
        <dbReference type="EMBL" id="GAA2030897.1"/>
    </source>
</evidence>
<reference evidence="3 4" key="1">
    <citation type="journal article" date="2019" name="Int. J. Syst. Evol. Microbiol.">
        <title>The Global Catalogue of Microorganisms (GCM) 10K type strain sequencing project: providing services to taxonomists for standard genome sequencing and annotation.</title>
        <authorList>
            <consortium name="The Broad Institute Genomics Platform"/>
            <consortium name="The Broad Institute Genome Sequencing Center for Infectious Disease"/>
            <person name="Wu L."/>
            <person name="Ma J."/>
        </authorList>
    </citation>
    <scope>NUCLEOTIDE SEQUENCE [LARGE SCALE GENOMIC DNA]</scope>
    <source>
        <strain evidence="3 4">JCM 13595</strain>
    </source>
</reference>
<dbReference type="PRINTS" id="PR00081">
    <property type="entry name" value="GDHRDH"/>
</dbReference>
<sequence>MSISNRRIAVITGASGGIGRATAIKLCDEGYDIIAHYHSDLLRSQELQEQIEQKGRLCWLVTADLATEEGINSLLCGVADVLDVLPNSSLTALVNNAALLLGPSFEEATVSEFDRYFAVNSRAPLFISQGIAKLMAPGGSIVNISSAAAHFSSPGDIVYAMTKATIESFTKNAAQALAGKGIRINAVMPGFTDNGHQAFKSPTIRTHMSNYSVLGGVSSPETVAEAISFLLSDQADRTTGAVLDVSGGSALGARQREKNSFSLRDLRDEPDQG</sequence>
<proteinExistence type="inferred from homology"/>
<dbReference type="Proteomes" id="UP001501461">
    <property type="component" value="Unassembled WGS sequence"/>
</dbReference>
<dbReference type="PANTHER" id="PTHR43639:SF1">
    <property type="entry name" value="SHORT-CHAIN DEHYDROGENASE_REDUCTASE FAMILY PROTEIN"/>
    <property type="match status" value="1"/>
</dbReference>
<organism evidence="3 4">
    <name type="scientific">Yaniella flava</name>
    <dbReference type="NCBI Taxonomy" id="287930"/>
    <lineage>
        <taxon>Bacteria</taxon>
        <taxon>Bacillati</taxon>
        <taxon>Actinomycetota</taxon>
        <taxon>Actinomycetes</taxon>
        <taxon>Micrococcales</taxon>
        <taxon>Micrococcaceae</taxon>
        <taxon>Yaniella</taxon>
    </lineage>
</organism>
<accession>A0ABN2UE94</accession>